<dbReference type="SMART" id="SM00173">
    <property type="entry name" value="RAS"/>
    <property type="match status" value="1"/>
</dbReference>
<keyword evidence="9" id="KW-0342">GTP-binding</keyword>
<evidence type="ECO:0000256" key="2">
    <source>
        <dbReference type="ARBA" id="ARBA00004245"/>
    </source>
</evidence>
<evidence type="ECO:0000313" key="12">
    <source>
        <dbReference type="Proteomes" id="UP000078387"/>
    </source>
</evidence>
<dbReference type="PROSITE" id="PS51421">
    <property type="entry name" value="RAS"/>
    <property type="match status" value="1"/>
</dbReference>
<dbReference type="SUPFAM" id="SSF52540">
    <property type="entry name" value="P-loop containing nucleoside triphosphate hydrolases"/>
    <property type="match status" value="1"/>
</dbReference>
<dbReference type="VEuPathDB" id="AmoebaDB:EHI_180430"/>
<keyword evidence="8" id="KW-0460">Magnesium</keyword>
<dbReference type="InterPro" id="IPR003578">
    <property type="entry name" value="Small_GTPase_Rho"/>
</dbReference>
<gene>
    <name evidence="11" type="ORF">CL6EHI_180430</name>
</gene>
<dbReference type="OMA" id="THTIMLC"/>
<name>A0A5K1VCB2_ENTHI</name>
<dbReference type="PROSITE" id="PS51419">
    <property type="entry name" value="RAB"/>
    <property type="match status" value="1"/>
</dbReference>
<comment type="cofactor">
    <cofactor evidence="1">
        <name>Mg(2+)</name>
        <dbReference type="ChEBI" id="CHEBI:18420"/>
    </cofactor>
</comment>
<protein>
    <recommendedName>
        <fullName evidence="4">small monomeric GTPase</fullName>
        <ecNumber evidence="4">3.6.5.2</ecNumber>
    </recommendedName>
</protein>
<reference evidence="11 12" key="1">
    <citation type="submission" date="2016-05" db="EMBL/GenBank/DDBJ databases">
        <title>First whole genome sequencing of Entamoeba histolytica HM1:IMSS-clone-6.</title>
        <authorList>
            <person name="Mukherjee Avik.K."/>
            <person name="Izumyama S."/>
            <person name="Nakada-Tsukui K."/>
            <person name="Nozaki T."/>
        </authorList>
    </citation>
    <scope>NUCLEOTIDE SEQUENCE [LARGE SCALE GENOMIC DNA]</scope>
    <source>
        <strain evidence="11 12">HM1:IMSS clone 6</strain>
    </source>
</reference>
<dbReference type="InterPro" id="IPR027417">
    <property type="entry name" value="P-loop_NTPase"/>
</dbReference>
<dbReference type="SMART" id="SM00174">
    <property type="entry name" value="RHO"/>
    <property type="match status" value="1"/>
</dbReference>
<evidence type="ECO:0000256" key="7">
    <source>
        <dbReference type="ARBA" id="ARBA00022801"/>
    </source>
</evidence>
<dbReference type="Proteomes" id="UP000078387">
    <property type="component" value="Unassembled WGS sequence"/>
</dbReference>
<dbReference type="SMART" id="SM00175">
    <property type="entry name" value="RAB"/>
    <property type="match status" value="1"/>
</dbReference>
<dbReference type="Pfam" id="PF00071">
    <property type="entry name" value="Ras"/>
    <property type="match status" value="1"/>
</dbReference>
<evidence type="ECO:0000256" key="1">
    <source>
        <dbReference type="ARBA" id="ARBA00001946"/>
    </source>
</evidence>
<dbReference type="Gene3D" id="3.40.50.300">
    <property type="entry name" value="P-loop containing nucleotide triphosphate hydrolases"/>
    <property type="match status" value="1"/>
</dbReference>
<evidence type="ECO:0000256" key="3">
    <source>
        <dbReference type="ARBA" id="ARBA00010142"/>
    </source>
</evidence>
<dbReference type="EC" id="3.6.5.2" evidence="4"/>
<dbReference type="AlphaFoldDB" id="A0A5K1VCB2"/>
<dbReference type="GO" id="GO:0007264">
    <property type="term" value="P:small GTPase-mediated signal transduction"/>
    <property type="evidence" value="ECO:0007669"/>
    <property type="project" value="InterPro"/>
</dbReference>
<dbReference type="GO" id="GO:0005856">
    <property type="term" value="C:cytoskeleton"/>
    <property type="evidence" value="ECO:0007669"/>
    <property type="project" value="UniProtKB-SubCell"/>
</dbReference>
<comment type="subcellular location">
    <subcellularLocation>
        <location evidence="2">Cytoplasm</location>
        <location evidence="2">Cytoskeleton</location>
    </subcellularLocation>
</comment>
<dbReference type="VEuPathDB" id="AmoebaDB:EHI8A_087850"/>
<dbReference type="PROSITE" id="PS51420">
    <property type="entry name" value="RHO"/>
    <property type="match status" value="1"/>
</dbReference>
<keyword evidence="6" id="KW-0547">Nucleotide-binding</keyword>
<evidence type="ECO:0000256" key="8">
    <source>
        <dbReference type="ARBA" id="ARBA00022842"/>
    </source>
</evidence>
<keyword evidence="5" id="KW-0479">Metal-binding</keyword>
<evidence type="ECO:0000256" key="9">
    <source>
        <dbReference type="ARBA" id="ARBA00023134"/>
    </source>
</evidence>
<dbReference type="VEuPathDB" id="AmoebaDB:EHI5A_117240"/>
<evidence type="ECO:0000256" key="6">
    <source>
        <dbReference type="ARBA" id="ARBA00022741"/>
    </source>
</evidence>
<dbReference type="NCBIfam" id="TIGR00231">
    <property type="entry name" value="small_GTP"/>
    <property type="match status" value="1"/>
</dbReference>
<dbReference type="GO" id="GO:0005525">
    <property type="term" value="F:GTP binding"/>
    <property type="evidence" value="ECO:0007669"/>
    <property type="project" value="UniProtKB-KW"/>
</dbReference>
<dbReference type="CDD" id="cd00157">
    <property type="entry name" value="Rho"/>
    <property type="match status" value="1"/>
</dbReference>
<comment type="similarity">
    <text evidence="3">Belongs to the small GTPase superfamily. Rho family.</text>
</comment>
<accession>A0A5K1VCB2</accession>
<evidence type="ECO:0000256" key="5">
    <source>
        <dbReference type="ARBA" id="ARBA00022723"/>
    </source>
</evidence>
<keyword evidence="10" id="KW-0206">Cytoskeleton</keyword>
<sequence length="194" mass="21644">MAERRTVKIVMVGDGAVGKTALCSTFVNNQFPQDYIPTVFDNFSRLQTVDGEQVTMSIWDTAGQEEYDRLRPMSYPNTNILIICFSIDSRSSFGNISQRWLPEIKHFCPNAPFLLAATKTDLRDSEDVKSKLQMEGKTLISKEESQQLMKKIKAAGYCECSALQNKGVAELFDEAVRKTKVGGKGKKKGGCDLL</sequence>
<dbReference type="VEuPathDB" id="AmoebaDB:EHI7A_078170"/>
<dbReference type="GO" id="GO:0003925">
    <property type="term" value="F:G protein activity"/>
    <property type="evidence" value="ECO:0007669"/>
    <property type="project" value="UniProtKB-EC"/>
</dbReference>
<comment type="caution">
    <text evidence="11">The sequence shown here is derived from an EMBL/GenBank/DDBJ whole genome shotgun (WGS) entry which is preliminary data.</text>
</comment>
<dbReference type="PANTHER" id="PTHR24072">
    <property type="entry name" value="RHO FAMILY GTPASE"/>
    <property type="match status" value="1"/>
</dbReference>
<dbReference type="GO" id="GO:0046872">
    <property type="term" value="F:metal ion binding"/>
    <property type="evidence" value="ECO:0007669"/>
    <property type="project" value="UniProtKB-KW"/>
</dbReference>
<evidence type="ECO:0000256" key="10">
    <source>
        <dbReference type="ARBA" id="ARBA00023212"/>
    </source>
</evidence>
<proteinExistence type="inferred from homology"/>
<evidence type="ECO:0000256" key="4">
    <source>
        <dbReference type="ARBA" id="ARBA00011984"/>
    </source>
</evidence>
<organism evidence="11 12">
    <name type="scientific">Entamoeba histolytica</name>
    <dbReference type="NCBI Taxonomy" id="5759"/>
    <lineage>
        <taxon>Eukaryota</taxon>
        <taxon>Amoebozoa</taxon>
        <taxon>Evosea</taxon>
        <taxon>Archamoebae</taxon>
        <taxon>Mastigamoebida</taxon>
        <taxon>Entamoebidae</taxon>
        <taxon>Entamoeba</taxon>
    </lineage>
</organism>
<dbReference type="VEuPathDB" id="AmoebaDB:KM1_158670"/>
<dbReference type="InterPro" id="IPR005225">
    <property type="entry name" value="Small_GTP-bd"/>
</dbReference>
<dbReference type="PRINTS" id="PR00449">
    <property type="entry name" value="RASTRNSFRMNG"/>
</dbReference>
<keyword evidence="10" id="KW-0963">Cytoplasm</keyword>
<dbReference type="EMBL" id="BDEQ01000001">
    <property type="protein sequence ID" value="GAT95388.1"/>
    <property type="molecule type" value="Genomic_DNA"/>
</dbReference>
<evidence type="ECO:0000313" key="11">
    <source>
        <dbReference type="EMBL" id="GAT95388.1"/>
    </source>
</evidence>
<dbReference type="FunFam" id="3.40.50.300:FF:001179">
    <property type="entry name" value="Rho family GTPase"/>
    <property type="match status" value="1"/>
</dbReference>
<keyword evidence="7" id="KW-0378">Hydrolase</keyword>
<dbReference type="InterPro" id="IPR001806">
    <property type="entry name" value="Small_GTPase"/>
</dbReference>